<evidence type="ECO:0000256" key="3">
    <source>
        <dbReference type="ARBA" id="ARBA00022692"/>
    </source>
</evidence>
<evidence type="ECO:0000259" key="8">
    <source>
        <dbReference type="Pfam" id="PF12704"/>
    </source>
</evidence>
<feature type="transmembrane region" description="Helical" evidence="6">
    <location>
        <begin position="381"/>
        <end position="404"/>
    </location>
</feature>
<feature type="transmembrane region" description="Helical" evidence="6">
    <location>
        <begin position="21"/>
        <end position="41"/>
    </location>
</feature>
<evidence type="ECO:0000313" key="9">
    <source>
        <dbReference type="EMBL" id="MFD2548213.1"/>
    </source>
</evidence>
<keyword evidence="4 6" id="KW-1133">Transmembrane helix</keyword>
<reference evidence="10" key="1">
    <citation type="journal article" date="2019" name="Int. J. Syst. Evol. Microbiol.">
        <title>The Global Catalogue of Microorganisms (GCM) 10K type strain sequencing project: providing services to taxonomists for standard genome sequencing and annotation.</title>
        <authorList>
            <consortium name="The Broad Institute Genomics Platform"/>
            <consortium name="The Broad Institute Genome Sequencing Center for Infectious Disease"/>
            <person name="Wu L."/>
            <person name="Ma J."/>
        </authorList>
    </citation>
    <scope>NUCLEOTIDE SEQUENCE [LARGE SCALE GENOMIC DNA]</scope>
    <source>
        <strain evidence="10">KCTC 42662</strain>
    </source>
</reference>
<protein>
    <submittedName>
        <fullName evidence="9">ABC transporter permease</fullName>
    </submittedName>
</protein>
<dbReference type="Proteomes" id="UP001597545">
    <property type="component" value="Unassembled WGS sequence"/>
</dbReference>
<feature type="transmembrane region" description="Helical" evidence="6">
    <location>
        <begin position="718"/>
        <end position="742"/>
    </location>
</feature>
<dbReference type="InterPro" id="IPR003838">
    <property type="entry name" value="ABC3_permease_C"/>
</dbReference>
<gene>
    <name evidence="9" type="ORF">ACFSR5_11205</name>
</gene>
<sequence>MIKNYIKIAWRNLLKNKAFSVINIFGLAVGMAGALLIALWLQNMMTMDRFHEKNDRLYIMSNRDTNKGEKWAWAYTPKILGPSLAVDFPDVEAFSRYDEGHQFLTTFQEKKLMANTVFIDPGFFDMFSFPFVKGDKNLKFDSPNAIVLTNRYAKALFGDEDPIGKSVKIDSANQVVVQAILEDLPTTSSFRFDILLPYAYAKKIGYTDDNWRNNSVSTYILLNEGTALSEFNAKIKTYSRDHINADNRAAGGASARYTGELFAFPYPDAFLYNSGKGGNYTSGRIDIVKLFAWIGAFVLLVASINFMNLSTARSERRAKEVGVRKVIGARKKSLIAQFLAESLLVSLFGMLVATLFVFITLPFFNELVGKQLSLSFLDFRTWLFLLFFAIFTGLLAGIYPAFFLSSFRPIHTLKGKFAAKTRGLSVRSILVVTQFSLAIVLIIATVVVTQQIHYTKQRDRGYNENGLVYTGIKGELEKNYGLLRNELLASNAVVSVSKNMSPVTEIYSNGWGFTSGISTEEDKRISYNRFSTDANAIENLGLTLIQGRDIDIYKFATDSSAMLLNESAVKSLHLTDPINSIVDGDGKKWTVVGVVKDFIMGSPFGDHKPVVILGPRSWFTTIHYRLNTNRSTSDNLKIVESIFKKFNPDYPFEYQFIDKTYERKFTETKAIGTLAMVFAGLTIFISCLGLLALIAYMAETRMKEIAVRKVLGASAAQVMSLLSIDFIKLVLIAIVIASPLAWWAMNTWLEDYSYRIKIEWHFFVLAGLMALFISLVTISYQALKLRSATLLIAYGMNNPNAIWNHISNNSYLNMIKSYKYYER</sequence>
<keyword evidence="2" id="KW-1003">Cell membrane</keyword>
<dbReference type="Pfam" id="PF02687">
    <property type="entry name" value="FtsX"/>
    <property type="match status" value="2"/>
</dbReference>
<name>A0ABW5KIA3_9SPHI</name>
<feature type="domain" description="MacB-like periplasmic core" evidence="8">
    <location>
        <begin position="437"/>
        <end position="629"/>
    </location>
</feature>
<dbReference type="RefSeq" id="WP_380903751.1">
    <property type="nucleotide sequence ID" value="NZ_JBHUEG010000001.1"/>
</dbReference>
<comment type="caution">
    <text evidence="9">The sequence shown here is derived from an EMBL/GenBank/DDBJ whole genome shotgun (WGS) entry which is preliminary data.</text>
</comment>
<proteinExistence type="predicted"/>
<dbReference type="InterPro" id="IPR050250">
    <property type="entry name" value="Macrolide_Exporter_MacB"/>
</dbReference>
<evidence type="ECO:0000256" key="4">
    <source>
        <dbReference type="ARBA" id="ARBA00022989"/>
    </source>
</evidence>
<feature type="domain" description="MacB-like periplasmic core" evidence="8">
    <location>
        <begin position="20"/>
        <end position="237"/>
    </location>
</feature>
<evidence type="ECO:0000313" key="10">
    <source>
        <dbReference type="Proteomes" id="UP001597545"/>
    </source>
</evidence>
<feature type="transmembrane region" description="Helical" evidence="6">
    <location>
        <begin position="424"/>
        <end position="448"/>
    </location>
</feature>
<feature type="transmembrane region" description="Helical" evidence="6">
    <location>
        <begin position="674"/>
        <end position="697"/>
    </location>
</feature>
<keyword evidence="3 6" id="KW-0812">Transmembrane</keyword>
<dbReference type="InterPro" id="IPR025857">
    <property type="entry name" value="MacB_PCD"/>
</dbReference>
<evidence type="ECO:0000256" key="1">
    <source>
        <dbReference type="ARBA" id="ARBA00004651"/>
    </source>
</evidence>
<dbReference type="Pfam" id="PF12704">
    <property type="entry name" value="MacB_PCD"/>
    <property type="match status" value="2"/>
</dbReference>
<feature type="transmembrane region" description="Helical" evidence="6">
    <location>
        <begin position="290"/>
        <end position="309"/>
    </location>
</feature>
<evidence type="ECO:0000256" key="5">
    <source>
        <dbReference type="ARBA" id="ARBA00023136"/>
    </source>
</evidence>
<organism evidence="9 10">
    <name type="scientific">Sphingobacterium suaedae</name>
    <dbReference type="NCBI Taxonomy" id="1686402"/>
    <lineage>
        <taxon>Bacteria</taxon>
        <taxon>Pseudomonadati</taxon>
        <taxon>Bacteroidota</taxon>
        <taxon>Sphingobacteriia</taxon>
        <taxon>Sphingobacteriales</taxon>
        <taxon>Sphingobacteriaceae</taxon>
        <taxon>Sphingobacterium</taxon>
    </lineage>
</organism>
<keyword evidence="10" id="KW-1185">Reference proteome</keyword>
<feature type="domain" description="ABC3 transporter permease C-terminal" evidence="7">
    <location>
        <begin position="294"/>
        <end position="406"/>
    </location>
</feature>
<comment type="subcellular location">
    <subcellularLocation>
        <location evidence="1">Cell membrane</location>
        <topology evidence="1">Multi-pass membrane protein</topology>
    </subcellularLocation>
</comment>
<evidence type="ECO:0000259" key="7">
    <source>
        <dbReference type="Pfam" id="PF02687"/>
    </source>
</evidence>
<evidence type="ECO:0000256" key="6">
    <source>
        <dbReference type="SAM" id="Phobius"/>
    </source>
</evidence>
<feature type="domain" description="ABC3 transporter permease C-terminal" evidence="7">
    <location>
        <begin position="676"/>
        <end position="788"/>
    </location>
</feature>
<feature type="transmembrane region" description="Helical" evidence="6">
    <location>
        <begin position="762"/>
        <end position="783"/>
    </location>
</feature>
<evidence type="ECO:0000256" key="2">
    <source>
        <dbReference type="ARBA" id="ARBA00022475"/>
    </source>
</evidence>
<dbReference type="PANTHER" id="PTHR30572:SF18">
    <property type="entry name" value="ABC-TYPE MACROLIDE FAMILY EXPORT SYSTEM PERMEASE COMPONENT 2"/>
    <property type="match status" value="1"/>
</dbReference>
<keyword evidence="5 6" id="KW-0472">Membrane</keyword>
<accession>A0ABW5KIA3</accession>
<feature type="transmembrane region" description="Helical" evidence="6">
    <location>
        <begin position="334"/>
        <end position="361"/>
    </location>
</feature>
<dbReference type="EMBL" id="JBHULR010000004">
    <property type="protein sequence ID" value="MFD2548213.1"/>
    <property type="molecule type" value="Genomic_DNA"/>
</dbReference>
<dbReference type="PANTHER" id="PTHR30572">
    <property type="entry name" value="MEMBRANE COMPONENT OF TRANSPORTER-RELATED"/>
    <property type="match status" value="1"/>
</dbReference>